<evidence type="ECO:0000256" key="6">
    <source>
        <dbReference type="ARBA" id="ARBA00022490"/>
    </source>
</evidence>
<evidence type="ECO:0000256" key="10">
    <source>
        <dbReference type="ARBA" id="ARBA00023242"/>
    </source>
</evidence>
<dbReference type="Gene3D" id="1.20.1520.10">
    <property type="entry name" value="ADP-ribosylation factor-like 2-binding protein, domain"/>
    <property type="match status" value="1"/>
</dbReference>
<dbReference type="GO" id="GO:0005813">
    <property type="term" value="C:centrosome"/>
    <property type="evidence" value="ECO:0007669"/>
    <property type="project" value="UniProtKB-SubCell"/>
</dbReference>
<dbReference type="GO" id="GO:0005634">
    <property type="term" value="C:nucleus"/>
    <property type="evidence" value="ECO:0007669"/>
    <property type="project" value="UniProtKB-SubCell"/>
</dbReference>
<organism evidence="14 15">
    <name type="scientific">Ridgeia piscesae</name>
    <name type="common">Tubeworm</name>
    <dbReference type="NCBI Taxonomy" id="27915"/>
    <lineage>
        <taxon>Eukaryota</taxon>
        <taxon>Metazoa</taxon>
        <taxon>Spiralia</taxon>
        <taxon>Lophotrochozoa</taxon>
        <taxon>Annelida</taxon>
        <taxon>Polychaeta</taxon>
        <taxon>Sedentaria</taxon>
        <taxon>Canalipalpata</taxon>
        <taxon>Sabellida</taxon>
        <taxon>Siboglinidae</taxon>
        <taxon>Ridgeia</taxon>
    </lineage>
</organism>
<accession>A0AAD9P7Y0</accession>
<dbReference type="GO" id="GO:0005758">
    <property type="term" value="C:mitochondrial intermembrane space"/>
    <property type="evidence" value="ECO:0007669"/>
    <property type="project" value="UniProtKB-SubCell"/>
</dbReference>
<dbReference type="PANTHER" id="PTHR15487">
    <property type="entry name" value="ADP-RIBOSYLATION FACTOR-LIKE PROTEIN 2-BINDING PROTEIN"/>
    <property type="match status" value="1"/>
</dbReference>
<dbReference type="GO" id="GO:0051457">
    <property type="term" value="P:maintenance of protein location in nucleus"/>
    <property type="evidence" value="ECO:0007669"/>
    <property type="project" value="TreeGrafter"/>
</dbReference>
<dbReference type="InterPro" id="IPR042541">
    <property type="entry name" value="BART_sf"/>
</dbReference>
<dbReference type="Proteomes" id="UP001209878">
    <property type="component" value="Unassembled WGS sequence"/>
</dbReference>
<keyword evidence="9 12" id="KW-0206">Cytoskeleton</keyword>
<keyword evidence="10 12" id="KW-0539">Nucleus</keyword>
<comment type="subcellular location">
    <subcellularLocation>
        <location evidence="1 12">Cytoplasm</location>
        <location evidence="1 12">Cytoskeleton</location>
        <location evidence="1 12">Cilium basal body</location>
    </subcellularLocation>
    <subcellularLocation>
        <location evidence="3 12">Cytoplasm</location>
        <location evidence="3 12">Cytoskeleton</location>
        <location evidence="3 12">Microtubule organizing center</location>
        <location evidence="3 12">Centrosome</location>
    </subcellularLocation>
    <subcellularLocation>
        <location evidence="12">Cytoplasm</location>
    </subcellularLocation>
    <subcellularLocation>
        <location evidence="2 12">Nucleus</location>
    </subcellularLocation>
    <subcellularLocation>
        <location evidence="12">Mitochondrion intermembrane space</location>
    </subcellularLocation>
</comment>
<dbReference type="InterPro" id="IPR023379">
    <property type="entry name" value="BART_dom"/>
</dbReference>
<keyword evidence="11 12" id="KW-0966">Cell projection</keyword>
<keyword evidence="15" id="KW-1185">Reference proteome</keyword>
<evidence type="ECO:0000256" key="9">
    <source>
        <dbReference type="ARBA" id="ARBA00023212"/>
    </source>
</evidence>
<evidence type="ECO:0000256" key="3">
    <source>
        <dbReference type="ARBA" id="ARBA00004300"/>
    </source>
</evidence>
<evidence type="ECO:0000256" key="7">
    <source>
        <dbReference type="ARBA" id="ARBA00023069"/>
    </source>
</evidence>
<comment type="caution">
    <text evidence="14">The sequence shown here is derived from an EMBL/GenBank/DDBJ whole genome shotgun (WGS) entry which is preliminary data.</text>
</comment>
<dbReference type="GO" id="GO:0005929">
    <property type="term" value="C:cilium"/>
    <property type="evidence" value="ECO:0007669"/>
    <property type="project" value="UniProtKB-UniRule"/>
</dbReference>
<dbReference type="PANTHER" id="PTHR15487:SF4">
    <property type="entry name" value="ADP-RIBOSYLATION FACTOR-LIKE PROTEIN 2-BINDING PROTEIN"/>
    <property type="match status" value="1"/>
</dbReference>
<keyword evidence="7 12" id="KW-0969">Cilium</keyword>
<evidence type="ECO:0000256" key="12">
    <source>
        <dbReference type="RuleBase" id="RU367099"/>
    </source>
</evidence>
<evidence type="ECO:0000256" key="4">
    <source>
        <dbReference type="ARBA" id="ARBA00009880"/>
    </source>
</evidence>
<sequence>MEDEFQMLQSNFMDKYYKEFEDTEENKFIYTDIHKEYTNLIEKYLQDQLIERMPDFSMEEFQKQLMMRREELDGEVFEILLTFSDFLSFKEMFIDYKAEKEGQMVDLCGGLTVTSLSMNPNFN</sequence>
<comment type="function">
    <text evidence="12">Plays a role as an effector of the ADP-ribosylation factor-like protein 2, ARL2.</text>
</comment>
<dbReference type="InterPro" id="IPR038849">
    <property type="entry name" value="ARL2BP"/>
</dbReference>
<reference evidence="14" key="1">
    <citation type="journal article" date="2023" name="Mol. Biol. Evol.">
        <title>Third-Generation Sequencing Reveals the Adaptive Role of the Epigenome in Three Deep-Sea Polychaetes.</title>
        <authorList>
            <person name="Perez M."/>
            <person name="Aroh O."/>
            <person name="Sun Y."/>
            <person name="Lan Y."/>
            <person name="Juniper S.K."/>
            <person name="Young C.R."/>
            <person name="Angers B."/>
            <person name="Qian P.Y."/>
        </authorList>
    </citation>
    <scope>NUCLEOTIDE SEQUENCE</scope>
    <source>
        <strain evidence="14">R07B-5</strain>
    </source>
</reference>
<name>A0AAD9P7Y0_RIDPI</name>
<evidence type="ECO:0000256" key="1">
    <source>
        <dbReference type="ARBA" id="ARBA00004120"/>
    </source>
</evidence>
<dbReference type="Pfam" id="PF11527">
    <property type="entry name" value="ARL2_Bind_BART"/>
    <property type="match status" value="1"/>
</dbReference>
<evidence type="ECO:0000259" key="13">
    <source>
        <dbReference type="Pfam" id="PF11527"/>
    </source>
</evidence>
<keyword evidence="8 12" id="KW-0496">Mitochondrion</keyword>
<evidence type="ECO:0000256" key="2">
    <source>
        <dbReference type="ARBA" id="ARBA00004123"/>
    </source>
</evidence>
<evidence type="ECO:0000313" key="14">
    <source>
        <dbReference type="EMBL" id="KAK2189809.1"/>
    </source>
</evidence>
<dbReference type="EMBL" id="JAODUO010000096">
    <property type="protein sequence ID" value="KAK2189809.1"/>
    <property type="molecule type" value="Genomic_DNA"/>
</dbReference>
<comment type="similarity">
    <text evidence="4 12">Belongs to the ARL2BP family.</text>
</comment>
<proteinExistence type="inferred from homology"/>
<keyword evidence="6 12" id="KW-0963">Cytoplasm</keyword>
<feature type="domain" description="BART" evidence="13">
    <location>
        <begin position="1"/>
        <end position="102"/>
    </location>
</feature>
<protein>
    <recommendedName>
        <fullName evidence="5 12">ADP-ribosylation factor-like protein 2-binding protein</fullName>
        <shortName evidence="12">ARF-like 2-binding protein</shortName>
    </recommendedName>
</protein>
<evidence type="ECO:0000313" key="15">
    <source>
        <dbReference type="Proteomes" id="UP001209878"/>
    </source>
</evidence>
<gene>
    <name evidence="14" type="ORF">NP493_96g07024</name>
</gene>
<dbReference type="AlphaFoldDB" id="A0AAD9P7Y0"/>
<evidence type="ECO:0000256" key="5">
    <source>
        <dbReference type="ARBA" id="ARBA00014849"/>
    </source>
</evidence>
<evidence type="ECO:0000256" key="11">
    <source>
        <dbReference type="ARBA" id="ARBA00023273"/>
    </source>
</evidence>
<evidence type="ECO:0000256" key="8">
    <source>
        <dbReference type="ARBA" id="ARBA00023128"/>
    </source>
</evidence>